<evidence type="ECO:0000313" key="1">
    <source>
        <dbReference type="EMBL" id="SVB01627.1"/>
    </source>
</evidence>
<evidence type="ECO:0008006" key="2">
    <source>
        <dbReference type="Google" id="ProtNLM"/>
    </source>
</evidence>
<dbReference type="Pfam" id="PF08811">
    <property type="entry name" value="DUF1800"/>
    <property type="match status" value="1"/>
</dbReference>
<dbReference type="AlphaFoldDB" id="A0A382AKW1"/>
<sequence length="479" mass="54569">MGKSFAIMAKIYKENAMESERQLVAHLMRRAGFGATPQDLDDLTSDKSYEEIVDDLVTPEKFEPIDMSYVERYYTGEPVAVHVGKWLYRMVNTKRPLEEKMSLFLHHIFPVAWGKSEHGPSLYREIEMFRNTGLTNFKNILLQLSQDPAMLFWLDNNENHKDEINENYGRELLELFSMGVGNYTEDDIKNASRAFTGWTFRQPLSLYPYGHHHADFEFIPEDHDYDEKVFLGHVGNFDGEDIIDIIVEQNAAAKFLSRHLYNFFVEDEVQVPSWETIEPKNPQAIEELSKAYMESNGDMRHILKTLFNSDFFKNSLTLSKVKSPTELIVGVIKQTGEFNTPTPGIHEFAVTTLNGSAFEGPLAIMGQRLMNPPTVEGWHTGSEWIDSGTLSERIGFVEKQFADPTKPGVSQMVSRAGSLDDNPSELVDRCLDLLGAVNVRQETYQSLTDYAQELKELEDSAGVHNLIQMTASTVDYQFA</sequence>
<reference evidence="1" key="1">
    <citation type="submission" date="2018-05" db="EMBL/GenBank/DDBJ databases">
        <authorList>
            <person name="Lanie J.A."/>
            <person name="Ng W.-L."/>
            <person name="Kazmierczak K.M."/>
            <person name="Andrzejewski T.M."/>
            <person name="Davidsen T.M."/>
            <person name="Wayne K.J."/>
            <person name="Tettelin H."/>
            <person name="Glass J.I."/>
            <person name="Rusch D."/>
            <person name="Podicherti R."/>
            <person name="Tsui H.-C.T."/>
            <person name="Winkler M.E."/>
        </authorList>
    </citation>
    <scope>NUCLEOTIDE SEQUENCE</scope>
</reference>
<organism evidence="1">
    <name type="scientific">marine metagenome</name>
    <dbReference type="NCBI Taxonomy" id="408172"/>
    <lineage>
        <taxon>unclassified sequences</taxon>
        <taxon>metagenomes</taxon>
        <taxon>ecological metagenomes</taxon>
    </lineage>
</organism>
<protein>
    <recommendedName>
        <fullName evidence="2">DUF1800 domain-containing protein</fullName>
    </recommendedName>
</protein>
<name>A0A382AKW1_9ZZZZ</name>
<gene>
    <name evidence="1" type="ORF">METZ01_LOCUS154481</name>
</gene>
<dbReference type="InterPro" id="IPR014917">
    <property type="entry name" value="DUF1800"/>
</dbReference>
<accession>A0A382AKW1</accession>
<proteinExistence type="predicted"/>
<dbReference type="EMBL" id="UINC01025656">
    <property type="protein sequence ID" value="SVB01627.1"/>
    <property type="molecule type" value="Genomic_DNA"/>
</dbReference>